<comment type="caution">
    <text evidence="9">The sequence shown here is derived from an EMBL/GenBank/DDBJ whole genome shotgun (WGS) entry which is preliminary data.</text>
</comment>
<feature type="compositionally biased region" description="Polar residues" evidence="7">
    <location>
        <begin position="498"/>
        <end position="510"/>
    </location>
</feature>
<keyword evidence="6 8" id="KW-0472">Membrane</keyword>
<organism evidence="9 10">
    <name type="scientific">Mediterraneibacter gnavus</name>
    <name type="common">Ruminococcus gnavus</name>
    <dbReference type="NCBI Taxonomy" id="33038"/>
    <lineage>
        <taxon>Bacteria</taxon>
        <taxon>Bacillati</taxon>
        <taxon>Bacillota</taxon>
        <taxon>Clostridia</taxon>
        <taxon>Lachnospirales</taxon>
        <taxon>Lachnospiraceae</taxon>
        <taxon>Mediterraneibacter</taxon>
    </lineage>
</organism>
<evidence type="ECO:0000256" key="8">
    <source>
        <dbReference type="SAM" id="Phobius"/>
    </source>
</evidence>
<dbReference type="PANTHER" id="PTHR37937:SF1">
    <property type="entry name" value="CONJUGATIVE TRANSFER: DNA TRANSPORT"/>
    <property type="match status" value="1"/>
</dbReference>
<dbReference type="NCBIfam" id="NF045973">
    <property type="entry name" value="conju_CD1115"/>
    <property type="match status" value="1"/>
</dbReference>
<evidence type="ECO:0000313" key="10">
    <source>
        <dbReference type="Proteomes" id="UP001212160"/>
    </source>
</evidence>
<evidence type="ECO:0000256" key="1">
    <source>
        <dbReference type="ARBA" id="ARBA00004651"/>
    </source>
</evidence>
<name>A0AAW6DAZ8_MEDGN</name>
<keyword evidence="5 8" id="KW-1133">Transmembrane helix</keyword>
<evidence type="ECO:0000256" key="3">
    <source>
        <dbReference type="ARBA" id="ARBA00022475"/>
    </source>
</evidence>
<dbReference type="CDD" id="cd01127">
    <property type="entry name" value="TrwB_TraG_TraD_VirD4"/>
    <property type="match status" value="1"/>
</dbReference>
<evidence type="ECO:0000256" key="7">
    <source>
        <dbReference type="SAM" id="MobiDB-lite"/>
    </source>
</evidence>
<gene>
    <name evidence="9" type="ORF">PNW85_09785</name>
</gene>
<dbReference type="InterPro" id="IPR003688">
    <property type="entry name" value="TraG/VirD4"/>
</dbReference>
<dbReference type="SUPFAM" id="SSF52540">
    <property type="entry name" value="P-loop containing nucleoside triphosphate hydrolases"/>
    <property type="match status" value="1"/>
</dbReference>
<proteinExistence type="inferred from homology"/>
<dbReference type="RefSeq" id="WP_272107881.1">
    <property type="nucleotide sequence ID" value="NZ_DAWDPA010000021.1"/>
</dbReference>
<reference evidence="9" key="1">
    <citation type="submission" date="2023-01" db="EMBL/GenBank/DDBJ databases">
        <title>Human gut microbiome strain richness.</title>
        <authorList>
            <person name="Chen-Liaw A."/>
        </authorList>
    </citation>
    <scope>NUCLEOTIDE SEQUENCE</scope>
    <source>
        <strain evidence="9">RTP21484st1_H11_RTP21484_190118</strain>
    </source>
</reference>
<feature type="transmembrane region" description="Helical" evidence="8">
    <location>
        <begin position="61"/>
        <end position="79"/>
    </location>
</feature>
<dbReference type="AlphaFoldDB" id="A0AAW6DAZ8"/>
<comment type="similarity">
    <text evidence="2">Belongs to the VirD4/TraG family.</text>
</comment>
<evidence type="ECO:0000256" key="4">
    <source>
        <dbReference type="ARBA" id="ARBA00022692"/>
    </source>
</evidence>
<protein>
    <submittedName>
        <fullName evidence="9">Type IV secretory system conjugative DNA transfer family protein</fullName>
    </submittedName>
</protein>
<sequence length="730" mass="84036">MVDRKRTPWGMLLCILLLMCLGTYFLCGLYQLEGVTIENLQEKLLYILLHPFHNWWTKKTLGFIGLAFLIWVMFVSYYLDQYRNYQFGIENGSEQWGDIKQLSKSLRDSKEEKNTYLSKNIAVSDTLLSNRNMLIIGGSGSYKTTSVLTPNILLASGTNVILDIKGDLIRKHGNYLKAHGVTVKSFNLINPEESDRYNPMAYLEKETDVIRLITNMQASVKPPDSAKGDPFWDDGVALYLQAMFFHEWLQAKEEDRQPTLNNILKLVNMETKKVADEKGENETTQLQMEMDRLAGIHGEDYPPVRDYRKLKEGAAETVRSIIIMVNAMLRLCETAALKRLFEADDIDIPSLGLGIDHNPDKKTALFLVMPDNDQSFNFLISMFYTQLFDVLLRIADHKCHGQLPIHVRLWADEFYAGPKPNNTEVLMGTIRSRNMSIVPVLQSISQIKAIFPNEKWEIFLDNCATVVYLGSGPASFSTHEYISKLLGEMTIDTRTDGVTTGAHGNSSRNNAKAGRGLMTPGEVRRMSRKNCILFIEGQYPIFDKKAIPFNTPRWKESEQLAGKEGYKHPVHVVYNQKTMTYKTLQPKADIQFLEKAELQFYKEAEKTDSRIKVFEMNEEDFLYLNWNKEPKLTEMEIMELAQRVKHQTKELQEGMSVVEQHEQEDSPQDWNLSGTLCECIIRYADRLSEEQLNEILLGMENGLSEEQVKTYFMLPVEKMNKYRRAYLFSM</sequence>
<evidence type="ECO:0000256" key="6">
    <source>
        <dbReference type="ARBA" id="ARBA00023136"/>
    </source>
</evidence>
<dbReference type="Gene3D" id="3.40.50.300">
    <property type="entry name" value="P-loop containing nucleotide triphosphate hydrolases"/>
    <property type="match status" value="1"/>
</dbReference>
<comment type="subcellular location">
    <subcellularLocation>
        <location evidence="1">Cell membrane</location>
        <topology evidence="1">Multi-pass membrane protein</topology>
    </subcellularLocation>
</comment>
<dbReference type="EMBL" id="JAQMLA010000025">
    <property type="protein sequence ID" value="MDB8686965.1"/>
    <property type="molecule type" value="Genomic_DNA"/>
</dbReference>
<dbReference type="GO" id="GO:0005886">
    <property type="term" value="C:plasma membrane"/>
    <property type="evidence" value="ECO:0007669"/>
    <property type="project" value="UniProtKB-SubCell"/>
</dbReference>
<dbReference type="Proteomes" id="UP001212160">
    <property type="component" value="Unassembled WGS sequence"/>
</dbReference>
<dbReference type="InterPro" id="IPR051539">
    <property type="entry name" value="T4SS-coupling_protein"/>
</dbReference>
<feature type="transmembrane region" description="Helical" evidence="8">
    <location>
        <begin position="12"/>
        <end position="32"/>
    </location>
</feature>
<evidence type="ECO:0000256" key="2">
    <source>
        <dbReference type="ARBA" id="ARBA00008806"/>
    </source>
</evidence>
<accession>A0AAW6DAZ8</accession>
<dbReference type="InterPro" id="IPR027417">
    <property type="entry name" value="P-loop_NTPase"/>
</dbReference>
<dbReference type="Pfam" id="PF02534">
    <property type="entry name" value="T4SS-DNA_transf"/>
    <property type="match status" value="1"/>
</dbReference>
<feature type="region of interest" description="Disordered" evidence="7">
    <location>
        <begin position="498"/>
        <end position="517"/>
    </location>
</feature>
<keyword evidence="4 8" id="KW-0812">Transmembrane</keyword>
<keyword evidence="3" id="KW-1003">Cell membrane</keyword>
<evidence type="ECO:0000256" key="5">
    <source>
        <dbReference type="ARBA" id="ARBA00022989"/>
    </source>
</evidence>
<dbReference type="PANTHER" id="PTHR37937">
    <property type="entry name" value="CONJUGATIVE TRANSFER: DNA TRANSPORT"/>
    <property type="match status" value="1"/>
</dbReference>
<evidence type="ECO:0000313" key="9">
    <source>
        <dbReference type="EMBL" id="MDB8686965.1"/>
    </source>
</evidence>